<evidence type="ECO:0000259" key="2">
    <source>
        <dbReference type="SMART" id="SM00507"/>
    </source>
</evidence>
<dbReference type="GO" id="GO:0004519">
    <property type="term" value="F:endonuclease activity"/>
    <property type="evidence" value="ECO:0007669"/>
    <property type="project" value="UniProtKB-KW"/>
</dbReference>
<keyword evidence="4" id="KW-1185">Reference proteome</keyword>
<proteinExistence type="predicted"/>
<feature type="region of interest" description="Disordered" evidence="1">
    <location>
        <begin position="66"/>
        <end position="151"/>
    </location>
</feature>
<feature type="compositionally biased region" description="Low complexity" evidence="1">
    <location>
        <begin position="333"/>
        <end position="353"/>
    </location>
</feature>
<evidence type="ECO:0000256" key="1">
    <source>
        <dbReference type="SAM" id="MobiDB-lite"/>
    </source>
</evidence>
<feature type="compositionally biased region" description="Pro residues" evidence="1">
    <location>
        <begin position="128"/>
        <end position="141"/>
    </location>
</feature>
<gene>
    <name evidence="3" type="ORF">HLB09_02895</name>
</gene>
<reference evidence="3 4" key="1">
    <citation type="submission" date="2020-05" db="EMBL/GenBank/DDBJ databases">
        <title>MicrobeNet Type strains.</title>
        <authorList>
            <person name="Nicholson A.C."/>
        </authorList>
    </citation>
    <scope>NUCLEOTIDE SEQUENCE [LARGE SCALE GENOMIC DNA]</scope>
    <source>
        <strain evidence="3 4">JCM 14547</strain>
    </source>
</reference>
<feature type="compositionally biased region" description="Low complexity" evidence="1">
    <location>
        <begin position="107"/>
        <end position="127"/>
    </location>
</feature>
<keyword evidence="3" id="KW-0255">Endonuclease</keyword>
<dbReference type="AlphaFoldDB" id="A0A849BMN0"/>
<feature type="domain" description="HNH nuclease" evidence="2">
    <location>
        <begin position="173"/>
        <end position="225"/>
    </location>
</feature>
<dbReference type="SMART" id="SM00507">
    <property type="entry name" value="HNHc"/>
    <property type="match status" value="1"/>
</dbReference>
<organism evidence="3 4">
    <name type="scientific">Pseudokineococcus marinus</name>
    <dbReference type="NCBI Taxonomy" id="351215"/>
    <lineage>
        <taxon>Bacteria</taxon>
        <taxon>Bacillati</taxon>
        <taxon>Actinomycetota</taxon>
        <taxon>Actinomycetes</taxon>
        <taxon>Kineosporiales</taxon>
        <taxon>Kineosporiaceae</taxon>
        <taxon>Pseudokineococcus</taxon>
    </lineage>
</organism>
<protein>
    <submittedName>
        <fullName evidence="3">HNH endonuclease</fullName>
    </submittedName>
</protein>
<evidence type="ECO:0000313" key="4">
    <source>
        <dbReference type="Proteomes" id="UP000555552"/>
    </source>
</evidence>
<dbReference type="Gene3D" id="1.10.30.50">
    <property type="match status" value="1"/>
</dbReference>
<comment type="caution">
    <text evidence="3">The sequence shown here is derived from an EMBL/GenBank/DDBJ whole genome shotgun (WGS) entry which is preliminary data.</text>
</comment>
<feature type="compositionally biased region" description="Low complexity" evidence="1">
    <location>
        <begin position="86"/>
        <end position="97"/>
    </location>
</feature>
<feature type="compositionally biased region" description="Low complexity" evidence="1">
    <location>
        <begin position="66"/>
        <end position="76"/>
    </location>
</feature>
<dbReference type="InterPro" id="IPR003615">
    <property type="entry name" value="HNH_nuc"/>
</dbReference>
<dbReference type="RefSeq" id="WP_339576724.1">
    <property type="nucleotide sequence ID" value="NZ_JBBHZZ010000002.1"/>
</dbReference>
<dbReference type="EMBL" id="JABEMA010000018">
    <property type="protein sequence ID" value="NNH22052.1"/>
    <property type="molecule type" value="Genomic_DNA"/>
</dbReference>
<dbReference type="Proteomes" id="UP000555552">
    <property type="component" value="Unassembled WGS sequence"/>
</dbReference>
<dbReference type="CDD" id="cd00085">
    <property type="entry name" value="HNHc"/>
    <property type="match status" value="1"/>
</dbReference>
<evidence type="ECO:0000313" key="3">
    <source>
        <dbReference type="EMBL" id="NNH22052.1"/>
    </source>
</evidence>
<keyword evidence="3" id="KW-0378">Hydrolase</keyword>
<sequence length="373" mass="38812">MALSSLLGLDDDPAQHPTLGPVPAMAVAELLAAGHRFRRALTAPLTGHLVGLDGHLLTLDPTTTAATTTAGCSTTAPPDPPRGRPRTAPARRGPRAAITVRVDTPDDLTPSPTTSPAPDMTAAAAAPPLSPPGPVTGPSPTSPHASLRRAARRPGCSYAALTGGPGPYAPTEGCARWVRTRSPRCQAPGCRMPATRCDLDHRVSHATGGPTCPCNLDVLCRRHHLAKHHHGWTAVPMTDDARDPGLTWTTPLGQVVQVPAHPLLPRPAPPAADGVRAKTDALDAAAAALEERLLGPARYPHRDSAAHDLDRVHAERARQQQELRRRHGGDGGRSPSGRGSAAAATSSPSTAASEVDEAPAHQHDSWGDGEPPY</sequence>
<name>A0A849BMN0_9ACTN</name>
<keyword evidence="3" id="KW-0540">Nuclease</keyword>
<feature type="region of interest" description="Disordered" evidence="1">
    <location>
        <begin position="315"/>
        <end position="373"/>
    </location>
</feature>
<accession>A0A849BMN0</accession>